<dbReference type="AlphaFoldDB" id="A0A654FMT2"/>
<evidence type="ECO:0000256" key="1">
    <source>
        <dbReference type="SAM" id="MobiDB-lite"/>
    </source>
</evidence>
<evidence type="ECO:0000313" key="3">
    <source>
        <dbReference type="Proteomes" id="UP000426265"/>
    </source>
</evidence>
<feature type="region of interest" description="Disordered" evidence="1">
    <location>
        <begin position="99"/>
        <end position="122"/>
    </location>
</feature>
<protein>
    <submittedName>
        <fullName evidence="2">Uncharacterized protein</fullName>
    </submittedName>
</protein>
<dbReference type="EMBL" id="CACRSJ010000109">
    <property type="protein sequence ID" value="VYS62177.1"/>
    <property type="molecule type" value="Genomic_DNA"/>
</dbReference>
<reference evidence="2 3" key="1">
    <citation type="submission" date="2019-11" db="EMBL/GenBank/DDBJ databases">
        <authorList>
            <person name="Jiao W.-B."/>
            <person name="Schneeberger K."/>
        </authorList>
    </citation>
    <scope>NUCLEOTIDE SEQUENCE [LARGE SCALE GENOMIC DNA]</scope>
    <source>
        <strain evidence="3">cv. An-1</strain>
    </source>
</reference>
<accession>A0A654FMT2</accession>
<sequence length="136" mass="15723">MSACLDVFVVQCRDSFPPCRNETLSSSRLFLDFFQHATLKLSFAKHDKSFSNSRHDSTKQIQLPLQHNNPWLIKTGSAPHHRPWLSRLKTILTLIAAKQRKSGETTTSHDAAQQRMARHEKDLEQRHIHNTVCHML</sequence>
<evidence type="ECO:0000313" key="2">
    <source>
        <dbReference type="EMBL" id="VYS62177.1"/>
    </source>
</evidence>
<gene>
    <name evidence="2" type="ORF">AN1_LOCUS17604</name>
</gene>
<dbReference type="Proteomes" id="UP000426265">
    <property type="component" value="Unassembled WGS sequence"/>
</dbReference>
<proteinExistence type="predicted"/>
<organism evidence="2 3">
    <name type="scientific">Arabidopsis thaliana</name>
    <name type="common">Mouse-ear cress</name>
    <dbReference type="NCBI Taxonomy" id="3702"/>
    <lineage>
        <taxon>Eukaryota</taxon>
        <taxon>Viridiplantae</taxon>
        <taxon>Streptophyta</taxon>
        <taxon>Embryophyta</taxon>
        <taxon>Tracheophyta</taxon>
        <taxon>Spermatophyta</taxon>
        <taxon>Magnoliopsida</taxon>
        <taxon>eudicotyledons</taxon>
        <taxon>Gunneridae</taxon>
        <taxon>Pentapetalae</taxon>
        <taxon>rosids</taxon>
        <taxon>malvids</taxon>
        <taxon>Brassicales</taxon>
        <taxon>Brassicaceae</taxon>
        <taxon>Camelineae</taxon>
        <taxon>Arabidopsis</taxon>
    </lineage>
</organism>
<name>A0A654FMT2_ARATH</name>